<dbReference type="Proteomes" id="UP000830055">
    <property type="component" value="Chromosome"/>
</dbReference>
<sequence>MKNDNRTFTLDELCALVEMNKRKIRFYIQKGLLQRPEGTGKGAFYTHRHLEQLLTIRKWKEAGLSLERIQEVIEDEQRLTEPTKPVPPPRTRRPGAVEVWSHLFIADGVELHIEPQRSGLSPEQIRALCKAILQEYETLTR</sequence>
<feature type="domain" description="HTH merR-type" evidence="2">
    <location>
        <begin position="20"/>
        <end position="75"/>
    </location>
</feature>
<dbReference type="PROSITE" id="PS50937">
    <property type="entry name" value="HTH_MERR_2"/>
    <property type="match status" value="1"/>
</dbReference>
<dbReference type="EMBL" id="AP025516">
    <property type="protein sequence ID" value="BDD89199.1"/>
    <property type="molecule type" value="Genomic_DNA"/>
</dbReference>
<dbReference type="PANTHER" id="PTHR30204">
    <property type="entry name" value="REDOX-CYCLING DRUG-SENSING TRANSCRIPTIONAL ACTIVATOR SOXR"/>
    <property type="match status" value="1"/>
</dbReference>
<dbReference type="SMART" id="SM00422">
    <property type="entry name" value="HTH_MERR"/>
    <property type="match status" value="1"/>
</dbReference>
<dbReference type="Pfam" id="PF13411">
    <property type="entry name" value="MerR_1"/>
    <property type="match status" value="1"/>
</dbReference>
<dbReference type="InterPro" id="IPR047057">
    <property type="entry name" value="MerR_fam"/>
</dbReference>
<dbReference type="PANTHER" id="PTHR30204:SF93">
    <property type="entry name" value="HTH MERR-TYPE DOMAIN-CONTAINING PROTEIN"/>
    <property type="match status" value="1"/>
</dbReference>
<dbReference type="SUPFAM" id="SSF46955">
    <property type="entry name" value="Putative DNA-binding domain"/>
    <property type="match status" value="1"/>
</dbReference>
<reference evidence="3 4" key="1">
    <citation type="submission" date="2022-01" db="EMBL/GenBank/DDBJ databases">
        <title>Desulfofustis limnae sp. nov., a novel mesophilic sulfate-reducing bacterium isolated from marsh soil.</title>
        <authorList>
            <person name="Watanabe M."/>
            <person name="Takahashi A."/>
            <person name="Kojima H."/>
            <person name="Fukui M."/>
        </authorList>
    </citation>
    <scope>NUCLEOTIDE SEQUENCE [LARGE SCALE GENOMIC DNA]</scope>
    <source>
        <strain evidence="3 4">PPLL</strain>
    </source>
</reference>
<evidence type="ECO:0000259" key="2">
    <source>
        <dbReference type="PROSITE" id="PS50937"/>
    </source>
</evidence>
<dbReference type="CDD" id="cd00592">
    <property type="entry name" value="HTH_MerR-like"/>
    <property type="match status" value="1"/>
</dbReference>
<organism evidence="3 4">
    <name type="scientific">Desulfofustis limnaeus</name>
    <dbReference type="NCBI Taxonomy" id="2740163"/>
    <lineage>
        <taxon>Bacteria</taxon>
        <taxon>Pseudomonadati</taxon>
        <taxon>Thermodesulfobacteriota</taxon>
        <taxon>Desulfobulbia</taxon>
        <taxon>Desulfobulbales</taxon>
        <taxon>Desulfocapsaceae</taxon>
        <taxon>Desulfofustis</taxon>
    </lineage>
</organism>
<dbReference type="InterPro" id="IPR009061">
    <property type="entry name" value="DNA-bd_dom_put_sf"/>
</dbReference>
<keyword evidence="1" id="KW-0238">DNA-binding</keyword>
<evidence type="ECO:0000256" key="1">
    <source>
        <dbReference type="ARBA" id="ARBA00023125"/>
    </source>
</evidence>
<dbReference type="Gene3D" id="1.10.1660.10">
    <property type="match status" value="1"/>
</dbReference>
<dbReference type="InterPro" id="IPR000551">
    <property type="entry name" value="MerR-type_HTH_dom"/>
</dbReference>
<accession>A0ABM7WE12</accession>
<evidence type="ECO:0000313" key="3">
    <source>
        <dbReference type="EMBL" id="BDD89199.1"/>
    </source>
</evidence>
<dbReference type="RefSeq" id="WP_284152516.1">
    <property type="nucleotide sequence ID" value="NZ_AP025516.1"/>
</dbReference>
<evidence type="ECO:0000313" key="4">
    <source>
        <dbReference type="Proteomes" id="UP000830055"/>
    </source>
</evidence>
<proteinExistence type="predicted"/>
<gene>
    <name evidence="3" type="ORF">DPPLL_35640</name>
</gene>
<name>A0ABM7WE12_9BACT</name>
<protein>
    <recommendedName>
        <fullName evidence="2">HTH merR-type domain-containing protein</fullName>
    </recommendedName>
</protein>
<keyword evidence="4" id="KW-1185">Reference proteome</keyword>